<dbReference type="EMBL" id="SPUK01000001">
    <property type="protein sequence ID" value="TQW00730.1"/>
    <property type="molecule type" value="Genomic_DNA"/>
</dbReference>
<evidence type="ECO:0000313" key="3">
    <source>
        <dbReference type="Proteomes" id="UP000315783"/>
    </source>
</evidence>
<feature type="region of interest" description="Disordered" evidence="1">
    <location>
        <begin position="52"/>
        <end position="102"/>
    </location>
</feature>
<evidence type="ECO:0000256" key="1">
    <source>
        <dbReference type="SAM" id="MobiDB-lite"/>
    </source>
</evidence>
<keyword evidence="3" id="KW-1185">Reference proteome</keyword>
<sequence>MHATLRGHRSETKFLATHGRAFHRYGPRSRSLTSFCTIRCFGVFYNSKGKRFSPPSLSNDSCPPPPPTTPPLPNPKARHERADRKRISRLSGSGDGGGGQRQLFQLVRGSGMAFLAAIAEKKFIPKRPLLVCVGRAEHSRTPKTRLLSLWRF</sequence>
<reference evidence="2 3" key="1">
    <citation type="journal article" date="2019" name="Appl. Microbiol. Biotechnol.">
        <title>Genome sequence of Isaria javanica and comparative genome analysis insights into family S53 peptidase evolution in fungal entomopathogens.</title>
        <authorList>
            <person name="Lin R."/>
            <person name="Zhang X."/>
            <person name="Xin B."/>
            <person name="Zou M."/>
            <person name="Gao Y."/>
            <person name="Qin F."/>
            <person name="Hu Q."/>
            <person name="Xie B."/>
            <person name="Cheng X."/>
        </authorList>
    </citation>
    <scope>NUCLEOTIDE SEQUENCE [LARGE SCALE GENOMIC DNA]</scope>
    <source>
        <strain evidence="2 3">IJ1G</strain>
    </source>
</reference>
<dbReference type="AlphaFoldDB" id="A0A545WD60"/>
<dbReference type="Proteomes" id="UP000315783">
    <property type="component" value="Unassembled WGS sequence"/>
</dbReference>
<proteinExistence type="predicted"/>
<accession>A0A545WD60</accession>
<protein>
    <submittedName>
        <fullName evidence="2">Uncharacterized protein</fullName>
    </submittedName>
</protein>
<feature type="compositionally biased region" description="Pro residues" evidence="1">
    <location>
        <begin position="62"/>
        <end position="74"/>
    </location>
</feature>
<evidence type="ECO:0000313" key="2">
    <source>
        <dbReference type="EMBL" id="TQW00730.1"/>
    </source>
</evidence>
<gene>
    <name evidence="2" type="ORF">IF1G_00661</name>
</gene>
<comment type="caution">
    <text evidence="2">The sequence shown here is derived from an EMBL/GenBank/DDBJ whole genome shotgun (WGS) entry which is preliminary data.</text>
</comment>
<name>A0A545WD60_9HYPO</name>
<organism evidence="2 3">
    <name type="scientific">Cordyceps javanica</name>
    <dbReference type="NCBI Taxonomy" id="43265"/>
    <lineage>
        <taxon>Eukaryota</taxon>
        <taxon>Fungi</taxon>
        <taxon>Dikarya</taxon>
        <taxon>Ascomycota</taxon>
        <taxon>Pezizomycotina</taxon>
        <taxon>Sordariomycetes</taxon>
        <taxon>Hypocreomycetidae</taxon>
        <taxon>Hypocreales</taxon>
        <taxon>Cordycipitaceae</taxon>
        <taxon>Cordyceps</taxon>
    </lineage>
</organism>